<evidence type="ECO:0000313" key="1">
    <source>
        <dbReference type="EMBL" id="GGK36247.1"/>
    </source>
</evidence>
<evidence type="ECO:0000313" key="2">
    <source>
        <dbReference type="Proteomes" id="UP000662200"/>
    </source>
</evidence>
<protein>
    <recommendedName>
        <fullName evidence="3">Secreted protein</fullName>
    </recommendedName>
</protein>
<sequence>MAVVDERLNALRGAAPRKPHNARTLAALAANPGCRRRTLLDAAGIDKGQIAQGLGIRISIGQMSSIAIARGRGFEAKVKADGCAELLRLLREHIRLPVAEVHYHDLNPTDTDDRITSRLRRSQRALQAAVESDEPTGTLFDHPILQLTVNGVQVRIEPDLIAFKLGNQFFVVEIKSFAILDGAADSGKVAAAAQQSAVYVLAMREMLQTAGLDPDMVSDHVVLVCPKDFSNQPVAELLDVRKQLATLKRQLNRMESVESILRLLPPDLTFDLRLDDAGQPTRDPQELATAIFQVTARYSPECLGACELGGVCRSEARGTVAVLGRVVREDLGGVDSIKEAVELATGLREPDAGQRQAAELLRRAYDMREAALGAAR</sequence>
<reference evidence="1" key="2">
    <citation type="submission" date="2020-09" db="EMBL/GenBank/DDBJ databases">
        <authorList>
            <person name="Sun Q."/>
            <person name="Ohkuma M."/>
        </authorList>
    </citation>
    <scope>NUCLEOTIDE SEQUENCE</scope>
    <source>
        <strain evidence="1">JCM 3091</strain>
    </source>
</reference>
<reference evidence="1" key="1">
    <citation type="journal article" date="2014" name="Int. J. Syst. Evol. Microbiol.">
        <title>Complete genome sequence of Corynebacterium casei LMG S-19264T (=DSM 44701T), isolated from a smear-ripened cheese.</title>
        <authorList>
            <consortium name="US DOE Joint Genome Institute (JGI-PGF)"/>
            <person name="Walter F."/>
            <person name="Albersmeier A."/>
            <person name="Kalinowski J."/>
            <person name="Ruckert C."/>
        </authorList>
    </citation>
    <scope>NUCLEOTIDE SEQUENCE</scope>
    <source>
        <strain evidence="1">JCM 3091</strain>
    </source>
</reference>
<keyword evidence="2" id="KW-1185">Reference proteome</keyword>
<evidence type="ECO:0008006" key="3">
    <source>
        <dbReference type="Google" id="ProtNLM"/>
    </source>
</evidence>
<comment type="caution">
    <text evidence="1">The sequence shown here is derived from an EMBL/GenBank/DDBJ whole genome shotgun (WGS) entry which is preliminary data.</text>
</comment>
<gene>
    <name evidence="1" type="ORF">GCM10010124_31080</name>
</gene>
<dbReference type="AlphaFoldDB" id="A0A8J3FJ13"/>
<name>A0A8J3FJ13_9ACTN</name>
<accession>A0A8J3FJ13</accession>
<dbReference type="EMBL" id="BMQC01000011">
    <property type="protein sequence ID" value="GGK36247.1"/>
    <property type="molecule type" value="Genomic_DNA"/>
</dbReference>
<dbReference type="RefSeq" id="WP_189115059.1">
    <property type="nucleotide sequence ID" value="NZ_BMQC01000011.1"/>
</dbReference>
<organism evidence="1 2">
    <name type="scientific">Pilimelia terevasa</name>
    <dbReference type="NCBI Taxonomy" id="53372"/>
    <lineage>
        <taxon>Bacteria</taxon>
        <taxon>Bacillati</taxon>
        <taxon>Actinomycetota</taxon>
        <taxon>Actinomycetes</taxon>
        <taxon>Micromonosporales</taxon>
        <taxon>Micromonosporaceae</taxon>
        <taxon>Pilimelia</taxon>
    </lineage>
</organism>
<dbReference type="Proteomes" id="UP000662200">
    <property type="component" value="Unassembled WGS sequence"/>
</dbReference>
<proteinExistence type="predicted"/>